<protein>
    <recommendedName>
        <fullName evidence="5">Triadin</fullName>
    </recommendedName>
</protein>
<feature type="compositionally biased region" description="Basic and acidic residues" evidence="1">
    <location>
        <begin position="242"/>
        <end position="263"/>
    </location>
</feature>
<evidence type="ECO:0008006" key="5">
    <source>
        <dbReference type="Google" id="ProtNLM"/>
    </source>
</evidence>
<accession>A0AA39F3G6</accession>
<reference evidence="3" key="1">
    <citation type="journal article" date="2023" name="bioRxiv">
        <title>Scaffold-level genome assemblies of two parasitoid biocontrol wasps reveal the parthenogenesis mechanism and an associated novel virus.</title>
        <authorList>
            <person name="Inwood S."/>
            <person name="Skelly J."/>
            <person name="Guhlin J."/>
            <person name="Harrop T."/>
            <person name="Goldson S."/>
            <person name="Dearden P."/>
        </authorList>
    </citation>
    <scope>NUCLEOTIDE SEQUENCE</scope>
    <source>
        <strain evidence="3">Lincoln</strain>
        <tissue evidence="3">Whole body</tissue>
    </source>
</reference>
<dbReference type="EMBL" id="JAQQBR010001834">
    <property type="protein sequence ID" value="KAK0162254.1"/>
    <property type="molecule type" value="Genomic_DNA"/>
</dbReference>
<dbReference type="Proteomes" id="UP001168972">
    <property type="component" value="Unassembled WGS sequence"/>
</dbReference>
<keyword evidence="2" id="KW-1133">Transmembrane helix</keyword>
<feature type="compositionally biased region" description="Low complexity" evidence="1">
    <location>
        <begin position="74"/>
        <end position="86"/>
    </location>
</feature>
<organism evidence="3 4">
    <name type="scientific">Microctonus hyperodae</name>
    <name type="common">Parasitoid wasp</name>
    <dbReference type="NCBI Taxonomy" id="165561"/>
    <lineage>
        <taxon>Eukaryota</taxon>
        <taxon>Metazoa</taxon>
        <taxon>Ecdysozoa</taxon>
        <taxon>Arthropoda</taxon>
        <taxon>Hexapoda</taxon>
        <taxon>Insecta</taxon>
        <taxon>Pterygota</taxon>
        <taxon>Neoptera</taxon>
        <taxon>Endopterygota</taxon>
        <taxon>Hymenoptera</taxon>
        <taxon>Apocrita</taxon>
        <taxon>Ichneumonoidea</taxon>
        <taxon>Braconidae</taxon>
        <taxon>Euphorinae</taxon>
        <taxon>Microctonus</taxon>
    </lineage>
</organism>
<evidence type="ECO:0000313" key="3">
    <source>
        <dbReference type="EMBL" id="KAK0162254.1"/>
    </source>
</evidence>
<keyword evidence="2" id="KW-0472">Membrane</keyword>
<keyword evidence="2" id="KW-0812">Transmembrane</keyword>
<name>A0AA39F3G6_MICHY</name>
<feature type="compositionally biased region" description="Basic and acidic residues" evidence="1">
    <location>
        <begin position="285"/>
        <end position="322"/>
    </location>
</feature>
<feature type="compositionally biased region" description="Basic residues" evidence="1">
    <location>
        <begin position="340"/>
        <end position="351"/>
    </location>
</feature>
<feature type="compositionally biased region" description="Basic and acidic residues" evidence="1">
    <location>
        <begin position="193"/>
        <end position="224"/>
    </location>
</feature>
<sequence>MDASLLIQHFQYAIPVGIVLVCAVLVFVFGFKNAEQPPFAHLSAVSDVERKQTNKKRSKIKEKRATSNQVVNEKASPVKKSSPAKAETVKKSASKNDEVDGKLKERKQDENTPAVAKKEKSQISTKAGKENKVEQLKNKKNMKNLILEKPVDFDEGDWEQAYSRKDKKKKKEEETPKKTKKSKKSDLINNVGKNKDQDKNEIKDKVAKETENKELKEKNQKDIILEPVNNNVESESKIATVEPKDEVKKINKVEKVEKEEKKSVKSKKAKKSNDNENTPVQNPARNEKKSAEKLPEKKAEDVIKKKTETLHETPKVVVESEKSAAAFDELGDVWTEAKTQKKSKKKARKDN</sequence>
<reference evidence="3" key="2">
    <citation type="submission" date="2023-03" db="EMBL/GenBank/DDBJ databases">
        <authorList>
            <person name="Inwood S.N."/>
            <person name="Skelly J.G."/>
            <person name="Guhlin J."/>
            <person name="Harrop T.W.R."/>
            <person name="Goldson S.G."/>
            <person name="Dearden P.K."/>
        </authorList>
    </citation>
    <scope>NUCLEOTIDE SEQUENCE</scope>
    <source>
        <strain evidence="3">Lincoln</strain>
        <tissue evidence="3">Whole body</tissue>
    </source>
</reference>
<feature type="compositionally biased region" description="Basic and acidic residues" evidence="1">
    <location>
        <begin position="87"/>
        <end position="137"/>
    </location>
</feature>
<evidence type="ECO:0000313" key="4">
    <source>
        <dbReference type="Proteomes" id="UP001168972"/>
    </source>
</evidence>
<feature type="compositionally biased region" description="Basic residues" evidence="1">
    <location>
        <begin position="53"/>
        <end position="62"/>
    </location>
</feature>
<keyword evidence="4" id="KW-1185">Reference proteome</keyword>
<comment type="caution">
    <text evidence="3">The sequence shown here is derived from an EMBL/GenBank/DDBJ whole genome shotgun (WGS) entry which is preliminary data.</text>
</comment>
<evidence type="ECO:0000256" key="2">
    <source>
        <dbReference type="SAM" id="Phobius"/>
    </source>
</evidence>
<proteinExistence type="predicted"/>
<evidence type="ECO:0000256" key="1">
    <source>
        <dbReference type="SAM" id="MobiDB-lite"/>
    </source>
</evidence>
<feature type="region of interest" description="Disordered" evidence="1">
    <location>
        <begin position="51"/>
        <end position="351"/>
    </location>
</feature>
<gene>
    <name evidence="3" type="ORF">PV327_008606</name>
</gene>
<dbReference type="AlphaFoldDB" id="A0AA39F3G6"/>
<feature type="transmembrane region" description="Helical" evidence="2">
    <location>
        <begin position="12"/>
        <end position="31"/>
    </location>
</feature>